<dbReference type="Proteomes" id="UP000790787">
    <property type="component" value="Chromosome 14"/>
</dbReference>
<evidence type="ECO:0000313" key="1">
    <source>
        <dbReference type="Proteomes" id="UP000790787"/>
    </source>
</evidence>
<sequence length="297" mass="33359">MDDLSGIRKDNVAGTENVETSDDVELPEGYKPPKFEIFVGSGDPKVHLRTYCDKLVEVGMKGHTIEECRTLKDQIQMLIDTKVIQVLEGEPNVRNNPLPDHRGQGVNVIETDEEWDQEGSTTLIREGDTPKISPVTLMPVVVQTQMPFELEVATPFTPKGLSHNKALHITMQFEDKFIARVLIDRASSLNICPLTTLKRLGKGLHEIRMGSINVKAFDGSDKATIGKINLDLQMGPTWFDVEFQVLDISTSYNLLLGRLWIHEAGVVASTIHQAVKFEWNYQEVIIYGDRSNPIYTN</sequence>
<reference evidence="2" key="2">
    <citation type="submission" date="2025-08" db="UniProtKB">
        <authorList>
            <consortium name="RefSeq"/>
        </authorList>
    </citation>
    <scope>IDENTIFICATION</scope>
    <source>
        <tissue evidence="2">Leaf</tissue>
    </source>
</reference>
<organism evidence="1 2">
    <name type="scientific">Nicotiana tabacum</name>
    <name type="common">Common tobacco</name>
    <dbReference type="NCBI Taxonomy" id="4097"/>
    <lineage>
        <taxon>Eukaryota</taxon>
        <taxon>Viridiplantae</taxon>
        <taxon>Streptophyta</taxon>
        <taxon>Embryophyta</taxon>
        <taxon>Tracheophyta</taxon>
        <taxon>Spermatophyta</taxon>
        <taxon>Magnoliopsida</taxon>
        <taxon>eudicotyledons</taxon>
        <taxon>Gunneridae</taxon>
        <taxon>Pentapetalae</taxon>
        <taxon>asterids</taxon>
        <taxon>lamiids</taxon>
        <taxon>Solanales</taxon>
        <taxon>Solanaceae</taxon>
        <taxon>Nicotianoideae</taxon>
        <taxon>Nicotianeae</taxon>
        <taxon>Nicotiana</taxon>
    </lineage>
</organism>
<name>A0AC58SMI0_TOBAC</name>
<dbReference type="RefSeq" id="XP_075086184.1">
    <property type="nucleotide sequence ID" value="XM_075230083.1"/>
</dbReference>
<accession>A0AC58SMI0</accession>
<protein>
    <submittedName>
        <fullName evidence="2">Uncharacterized protein LOC142168907</fullName>
    </submittedName>
</protein>
<evidence type="ECO:0000313" key="2">
    <source>
        <dbReference type="RefSeq" id="XP_075086184.1"/>
    </source>
</evidence>
<keyword evidence="1" id="KW-1185">Reference proteome</keyword>
<reference evidence="1" key="1">
    <citation type="journal article" date="2014" name="Nat. Commun.">
        <title>The tobacco genome sequence and its comparison with those of tomato and potato.</title>
        <authorList>
            <person name="Sierro N."/>
            <person name="Battey J.N."/>
            <person name="Ouadi S."/>
            <person name="Bakaher N."/>
            <person name="Bovet L."/>
            <person name="Willig A."/>
            <person name="Goepfert S."/>
            <person name="Peitsch M.C."/>
            <person name="Ivanov N.V."/>
        </authorList>
    </citation>
    <scope>NUCLEOTIDE SEQUENCE [LARGE SCALE GENOMIC DNA]</scope>
</reference>
<gene>
    <name evidence="2" type="primary">LOC142168907</name>
</gene>
<proteinExistence type="predicted"/>